<gene>
    <name evidence="2" type="ORF">CLUP02_14231</name>
</gene>
<dbReference type="PANTHER" id="PTHR35563">
    <property type="entry name" value="BARREL METAL-DEPENDENT HYDROLASE, PUTATIVE (AFU_ORTHOLOGUE AFUA_1G16240)-RELATED"/>
    <property type="match status" value="1"/>
</dbReference>
<dbReference type="GO" id="GO:0016787">
    <property type="term" value="F:hydrolase activity"/>
    <property type="evidence" value="ECO:0007669"/>
    <property type="project" value="InterPro"/>
</dbReference>
<dbReference type="Proteomes" id="UP000830671">
    <property type="component" value="Chromosome 7"/>
</dbReference>
<reference evidence="2" key="1">
    <citation type="journal article" date="2021" name="Mol. Plant Microbe Interact.">
        <title>Complete Genome Sequence of the Plant-Pathogenic Fungus Colletotrichum lupini.</title>
        <authorList>
            <person name="Baroncelli R."/>
            <person name="Pensec F."/>
            <person name="Da Lio D."/>
            <person name="Boufleur T."/>
            <person name="Vicente I."/>
            <person name="Sarrocco S."/>
            <person name="Picot A."/>
            <person name="Baraldi E."/>
            <person name="Sukno S."/>
            <person name="Thon M."/>
            <person name="Le Floch G."/>
        </authorList>
    </citation>
    <scope>NUCLEOTIDE SEQUENCE</scope>
    <source>
        <strain evidence="2">IMI 504893</strain>
    </source>
</reference>
<evidence type="ECO:0000259" key="1">
    <source>
        <dbReference type="Pfam" id="PF04909"/>
    </source>
</evidence>
<dbReference type="InterPro" id="IPR052358">
    <property type="entry name" value="Aro_Compnd_Degr_Hydrolases"/>
</dbReference>
<dbReference type="RefSeq" id="XP_049150308.1">
    <property type="nucleotide sequence ID" value="XM_049293162.1"/>
</dbReference>
<dbReference type="InterPro" id="IPR006680">
    <property type="entry name" value="Amidohydro-rel"/>
</dbReference>
<dbReference type="AlphaFoldDB" id="A0A9Q8T5W4"/>
<dbReference type="InterPro" id="IPR032466">
    <property type="entry name" value="Metal_Hydrolase"/>
</dbReference>
<keyword evidence="3" id="KW-1185">Reference proteome</keyword>
<dbReference type="Pfam" id="PF04909">
    <property type="entry name" value="Amidohydro_2"/>
    <property type="match status" value="1"/>
</dbReference>
<dbReference type="GeneID" id="73348172"/>
<name>A0A9Q8T5W4_9PEZI</name>
<dbReference type="EMBL" id="CP019479">
    <property type="protein sequence ID" value="UQC88706.1"/>
    <property type="molecule type" value="Genomic_DNA"/>
</dbReference>
<evidence type="ECO:0000313" key="3">
    <source>
        <dbReference type="Proteomes" id="UP000830671"/>
    </source>
</evidence>
<proteinExistence type="predicted"/>
<sequence length="392" mass="44486">MGCVFVSAFSNYRSAGINHRLRATVTTARRNPSEDDCYMNDGVVGWESPRRRSKPRVHCRSPVLANVLALTGSFAMPPSATSIEERQPVLLPRGGWDTHHHIFEPEYFPYSPNRHLTPPPATIAAFEQFKRSLGITRSVLTHGLSYGNDCTSLKAFIPRLGSQKTRAVGVIDPETTTDEELLAMHRAGVRGLRVNLYQFKAMEDVELQKVALRSHLNRITDLSLPWSLTMTTTRTEFWTTLEPFVRDVILSQGVILVTDHFTLLKATSLLPGEHREDPTAQPGFDAVMRLVRDGLLWVKLSAPYRISDDSPGYSDVEFLVRAFVDANKHRVLWGSDWPHTPRMKVRTHEAAMRETPYLEVDDAAWLKSLRSWLSDEEWDLLMVQNPSHIFGR</sequence>
<evidence type="ECO:0000313" key="2">
    <source>
        <dbReference type="EMBL" id="UQC88706.1"/>
    </source>
</evidence>
<organism evidence="2 3">
    <name type="scientific">Colletotrichum lupini</name>
    <dbReference type="NCBI Taxonomy" id="145971"/>
    <lineage>
        <taxon>Eukaryota</taxon>
        <taxon>Fungi</taxon>
        <taxon>Dikarya</taxon>
        <taxon>Ascomycota</taxon>
        <taxon>Pezizomycotina</taxon>
        <taxon>Sordariomycetes</taxon>
        <taxon>Hypocreomycetidae</taxon>
        <taxon>Glomerellales</taxon>
        <taxon>Glomerellaceae</taxon>
        <taxon>Colletotrichum</taxon>
        <taxon>Colletotrichum acutatum species complex</taxon>
    </lineage>
</organism>
<feature type="domain" description="Amidohydrolase-related" evidence="1">
    <location>
        <begin position="96"/>
        <end position="391"/>
    </location>
</feature>
<dbReference type="Gene3D" id="3.20.20.140">
    <property type="entry name" value="Metal-dependent hydrolases"/>
    <property type="match status" value="1"/>
</dbReference>
<dbReference type="PANTHER" id="PTHR35563:SF2">
    <property type="entry name" value="BARREL METAL-DEPENDENT HYDROLASE, PUTATIVE (AFU_ORTHOLOGUE AFUA_1G16240)-RELATED"/>
    <property type="match status" value="1"/>
</dbReference>
<dbReference type="SUPFAM" id="SSF51556">
    <property type="entry name" value="Metallo-dependent hydrolases"/>
    <property type="match status" value="1"/>
</dbReference>
<dbReference type="KEGG" id="clup:CLUP02_14231"/>
<protein>
    <recommendedName>
        <fullName evidence="1">Amidohydrolase-related domain-containing protein</fullName>
    </recommendedName>
</protein>
<accession>A0A9Q8T5W4</accession>